<dbReference type="AlphaFoldDB" id="A0A401ID87"/>
<feature type="domain" description="Glycosyltransferase 2-like" evidence="1">
    <location>
        <begin position="9"/>
        <end position="181"/>
    </location>
</feature>
<keyword evidence="2" id="KW-0808">Transferase</keyword>
<proteinExistence type="predicted"/>
<organism evidence="2 3">
    <name type="scientific">Aphanothece sacrum FPU1</name>
    <dbReference type="NCBI Taxonomy" id="1920663"/>
    <lineage>
        <taxon>Bacteria</taxon>
        <taxon>Bacillati</taxon>
        <taxon>Cyanobacteriota</taxon>
        <taxon>Cyanophyceae</taxon>
        <taxon>Oscillatoriophycideae</taxon>
        <taxon>Chroococcales</taxon>
        <taxon>Aphanothecaceae</taxon>
        <taxon>Aphanothece</taxon>
    </lineage>
</organism>
<dbReference type="SUPFAM" id="SSF53448">
    <property type="entry name" value="Nucleotide-diphospho-sugar transferases"/>
    <property type="match status" value="1"/>
</dbReference>
<dbReference type="Pfam" id="PF00535">
    <property type="entry name" value="Glycos_transf_2"/>
    <property type="match status" value="1"/>
</dbReference>
<keyword evidence="3" id="KW-1185">Reference proteome</keyword>
<dbReference type="EMBL" id="BDQK01000001">
    <property type="protein sequence ID" value="GBF79196.1"/>
    <property type="molecule type" value="Genomic_DNA"/>
</dbReference>
<accession>A0A401ID87</accession>
<dbReference type="Gene3D" id="3.90.550.10">
    <property type="entry name" value="Spore Coat Polysaccharide Biosynthesis Protein SpsA, Chain A"/>
    <property type="match status" value="1"/>
</dbReference>
<dbReference type="PANTHER" id="PTHR22916">
    <property type="entry name" value="GLYCOSYLTRANSFERASE"/>
    <property type="match status" value="1"/>
</dbReference>
<dbReference type="Proteomes" id="UP000287247">
    <property type="component" value="Unassembled WGS sequence"/>
</dbReference>
<reference evidence="3" key="1">
    <citation type="submission" date="2017-05" db="EMBL/GenBank/DDBJ databases">
        <title>Physiological properties and genetic analysis related to exopolysaccharide production of fresh-water unicellular cyanobacterium Aphanothece sacrum, Suizenji Nori, that has been cultured as a food source in Japan.</title>
        <authorList>
            <person name="Kanesaki Y."/>
            <person name="Yoshikawa S."/>
            <person name="Ohki K."/>
        </authorList>
    </citation>
    <scope>NUCLEOTIDE SEQUENCE [LARGE SCALE GENOMIC DNA]</scope>
    <source>
        <strain evidence="3">FPU1</strain>
    </source>
</reference>
<sequence>MILTIPVLSICIPAYNRPEWLKRALISIMKVNAEFYQEVEIIVSDDSSDPSCGEIAQTILKKWSGKWQYQANFPRLGMAQNWNNGIKMASGKYVLVLHDDDFLLTNSIENILKKIKDFKELYPVLLFGVQVVNEQEHILKIQTFSKERYLYPKNALIHLLSNSSFVRFPAIVINKKVFEEVGYFNPEWGEPTDIDMWIRLFSQYGVCCIPITTCAYTVHSQALTMGLFNENTIRTLLEFFDRVATLNLLSSSELNNCQAKFFHQFILAGSFRKLRRGQLKEFHQIIQLFDLPIIKDLKPPKKWLMVRYFMNFLNFAMVTVGLIK</sequence>
<dbReference type="InterPro" id="IPR001173">
    <property type="entry name" value="Glyco_trans_2-like"/>
</dbReference>
<dbReference type="GO" id="GO:0016758">
    <property type="term" value="F:hexosyltransferase activity"/>
    <property type="evidence" value="ECO:0007669"/>
    <property type="project" value="UniProtKB-ARBA"/>
</dbReference>
<protein>
    <submittedName>
        <fullName evidence="2">Glycosyl transferase</fullName>
    </submittedName>
</protein>
<dbReference type="RefSeq" id="WP_227873624.1">
    <property type="nucleotide sequence ID" value="NZ_BDQK01000001.1"/>
</dbReference>
<evidence type="ECO:0000313" key="2">
    <source>
        <dbReference type="EMBL" id="GBF79196.1"/>
    </source>
</evidence>
<name>A0A401ID87_APHSA</name>
<comment type="caution">
    <text evidence="2">The sequence shown here is derived from an EMBL/GenBank/DDBJ whole genome shotgun (WGS) entry which is preliminary data.</text>
</comment>
<evidence type="ECO:0000313" key="3">
    <source>
        <dbReference type="Proteomes" id="UP000287247"/>
    </source>
</evidence>
<dbReference type="InterPro" id="IPR029044">
    <property type="entry name" value="Nucleotide-diphossugar_trans"/>
</dbReference>
<gene>
    <name evidence="2" type="ORF">AsFPU1_0588</name>
</gene>
<dbReference type="PANTHER" id="PTHR22916:SF3">
    <property type="entry name" value="UDP-GLCNAC:BETAGAL BETA-1,3-N-ACETYLGLUCOSAMINYLTRANSFERASE-LIKE PROTEIN 1"/>
    <property type="match status" value="1"/>
</dbReference>
<dbReference type="CDD" id="cd00761">
    <property type="entry name" value="Glyco_tranf_GTA_type"/>
    <property type="match status" value="1"/>
</dbReference>
<evidence type="ECO:0000259" key="1">
    <source>
        <dbReference type="Pfam" id="PF00535"/>
    </source>
</evidence>